<feature type="compositionally biased region" description="Low complexity" evidence="6">
    <location>
        <begin position="471"/>
        <end position="485"/>
    </location>
</feature>
<feature type="compositionally biased region" description="Polar residues" evidence="6">
    <location>
        <begin position="678"/>
        <end position="689"/>
    </location>
</feature>
<feature type="region of interest" description="Disordered" evidence="6">
    <location>
        <begin position="1"/>
        <end position="135"/>
    </location>
</feature>
<evidence type="ECO:0000256" key="5">
    <source>
        <dbReference type="PROSITE-ProRule" id="PRU00317"/>
    </source>
</evidence>
<feature type="repeat" description="Pumilio" evidence="5">
    <location>
        <begin position="1167"/>
        <end position="1202"/>
    </location>
</feature>
<dbReference type="CDD" id="cd07920">
    <property type="entry name" value="Pumilio"/>
    <property type="match status" value="1"/>
</dbReference>
<evidence type="ECO:0000256" key="3">
    <source>
        <dbReference type="ARBA" id="ARBA00022737"/>
    </source>
</evidence>
<evidence type="ECO:0000313" key="8">
    <source>
        <dbReference type="EMBL" id="CEL99350.1"/>
    </source>
</evidence>
<dbReference type="PANTHER" id="PTHR12537">
    <property type="entry name" value="RNA BINDING PROTEIN PUMILIO-RELATED"/>
    <property type="match status" value="1"/>
</dbReference>
<feature type="repeat" description="Pumilio" evidence="5">
    <location>
        <begin position="1239"/>
        <end position="1274"/>
    </location>
</feature>
<feature type="compositionally biased region" description="Low complexity" evidence="6">
    <location>
        <begin position="258"/>
        <end position="273"/>
    </location>
</feature>
<feature type="compositionally biased region" description="Gly residues" evidence="6">
    <location>
        <begin position="614"/>
        <end position="626"/>
    </location>
</feature>
<dbReference type="GO" id="GO:0005737">
    <property type="term" value="C:cytoplasm"/>
    <property type="evidence" value="ECO:0007669"/>
    <property type="project" value="UniProtKB-SubCell"/>
</dbReference>
<feature type="compositionally biased region" description="Polar residues" evidence="6">
    <location>
        <begin position="209"/>
        <end position="218"/>
    </location>
</feature>
<feature type="region of interest" description="Disordered" evidence="6">
    <location>
        <begin position="819"/>
        <end position="1077"/>
    </location>
</feature>
<dbReference type="SMART" id="SM00025">
    <property type="entry name" value="Pumilio"/>
    <property type="match status" value="8"/>
</dbReference>
<dbReference type="OrthoDB" id="668540at2759"/>
<dbReference type="SUPFAM" id="SSF48371">
    <property type="entry name" value="ARM repeat"/>
    <property type="match status" value="1"/>
</dbReference>
<evidence type="ECO:0000256" key="2">
    <source>
        <dbReference type="ARBA" id="ARBA00022490"/>
    </source>
</evidence>
<keyword evidence="2" id="KW-0963">Cytoplasm</keyword>
<feature type="repeat" description="Pumilio" evidence="5">
    <location>
        <begin position="1313"/>
        <end position="1348"/>
    </location>
</feature>
<dbReference type="InterPro" id="IPR011989">
    <property type="entry name" value="ARM-like"/>
</dbReference>
<gene>
    <name evidence="8" type="ORF">Vbra_20630</name>
</gene>
<feature type="region of interest" description="Disordered" evidence="6">
    <location>
        <begin position="602"/>
        <end position="647"/>
    </location>
</feature>
<feature type="compositionally biased region" description="Low complexity" evidence="6">
    <location>
        <begin position="10"/>
        <end position="26"/>
    </location>
</feature>
<feature type="repeat" description="Pumilio" evidence="5">
    <location>
        <begin position="1203"/>
        <end position="1238"/>
    </location>
</feature>
<feature type="region of interest" description="Disordered" evidence="6">
    <location>
        <begin position="148"/>
        <end position="234"/>
    </location>
</feature>
<dbReference type="InParanoid" id="A0A0G4EPY6"/>
<reference evidence="8 9" key="1">
    <citation type="submission" date="2014-11" db="EMBL/GenBank/DDBJ databases">
        <authorList>
            <person name="Zhu J."/>
            <person name="Qi W."/>
            <person name="Song R."/>
        </authorList>
    </citation>
    <scope>NUCLEOTIDE SEQUENCE [LARGE SCALE GENOMIC DNA]</scope>
</reference>
<evidence type="ECO:0000259" key="7">
    <source>
        <dbReference type="PROSITE" id="PS50303"/>
    </source>
</evidence>
<feature type="compositionally biased region" description="Pro residues" evidence="6">
    <location>
        <begin position="931"/>
        <end position="945"/>
    </location>
</feature>
<accession>A0A0G4EPY6</accession>
<sequence length="1631" mass="170646">MTTHDMSKGSQPPSLPSEEPQQPNSEQPDHSTHTSTSTAANTDGKLTPAATDSPADGVSGDGPPGVADGDADHQGDTECDGNVPNSIVRSLLFSDDSMPGSPTAAMDNALEATVAGGRGEGGGNAQREGCQSAPPSLREQMLAGALGAFSPGHWGGARFPLPDDPGRGGDDSRGGGNDANSRSFFSGALLGVTSGTADGANMPSPPNRLRSNSLTAMSDQELRGDTTTTSVDNPKITQSLHLDLESHQIVDPSGALLPSQPGSNSSVGNNNPGIIGGGPSSSPPTPNAWAQQEDWPRTPSPVYNYQNTKFGIFPSWDDRRPRFESISEHDENKSSADAILGAHPFGPSSGGRPNANASPAAPASAPAAPSAAGAALTPSPPNAAPSSVPNSVKSSSAMPTLTPTPGSDGDAAGKGEGVSGEGASDGVAAILGGGPFSSMALGGGGGGGGDGVVGKDGEQQQGQRPGTPGETVTATSTTATTVSAANPQQGSTTTTTSNPPQAAGSSATAPGATTGSSSSSGMLSSSSPLPSLPFPTPFAIPNHPNMLAATSSQQQANALANMNLLAANMGAGMGAAGMPLNMNPFFMNAVMAHQNIAAGGGGGSNVNGGTPSTGTGGTPTGNGPGGSSSASDGGKEGVASATTPTPNAMGSVWPSAFMGVPGQFGPLNASSAANLTTHLSSADGTTPTQPLSASDDTAATTTPPDGSTEPVDPQAALSSWEKAMQRVMGGMDTASFNDPKALQERLGHFMSSLPSNVTPQALQSMQEQFGAYAMIFYAMQQQLAAQAQKHQPPPPQHAHTMFPPNMVNVMMNLQHMNMLQQQQQQQQQQRSAAHTTTTTHSPSKPPAEPSEGGTPQPHQSGGDASQQQQQQQGQGQGGGMASPPVQPQPQHQHQHQHQQQQQQQQQSPGPPPPQKTTIDATVPLRPGANTFPPPPSLSPPIPLPPHSQAALVGGGGEFDMAKGAQRPLTPSQPQPQPPPPPHNQTQTFYNGTHAAASSSGWPPRPPTPPYYAHHPHHNQHQHQYGRPPTHATTPPPMDGSSTTMSIGSAKKKRGTPPTNPFVRYPEQETPTPLPEGASPLLEEFRAGARRFELEDIQQHLVEFAQDQYGSRFIQQRLETCSEDEKQMVFMGLLSEATRLTTDAFGNYVIQKFFEVGTEEQKRILAEQLVGDVFRLSLQMYGCRVIQKALESVTVEQQVLLVGELKHHVIKCIEDQNGNHVIQKCIERMPPERIQFIVDAFKGQVQRMSVHCYGCRVIQRLLEYCGPSQIEPLLDEVLRKEVIVQLCADQYGNYVIQHIMQHGKPERKGAIIDELRANMLNLSTHKFASNVVEKALHFAEEYQKQHLISAALGEPAAGTDGHHYVAHATGAPLYAMMRDRYANYVVQRMIEIASGRNREVLFARLREQLTTLKKFTYGKHIVAALDRASKNLPPHLNPFHSPLPSSAPIAPHTHAHPHRAAAVGGGEGMVQHGHHHPQHTPPMVPHPHQQQQHHQQHQQRPHPHALPHAQAVNEPFLPPHHGGHQWPPSVGVSVSLPPAAHHSHTAPYEYAHLHGGHGVHPPPGQHMGMGMYGAAAGAYGHGAGGYGGSVLAAGAQTGGVGVGVGVGVHHPPVHHGYYGYAAHAHGQLNGMT</sequence>
<evidence type="ECO:0000256" key="6">
    <source>
        <dbReference type="SAM" id="MobiDB-lite"/>
    </source>
</evidence>
<dbReference type="GO" id="GO:0010608">
    <property type="term" value="P:post-transcriptional regulation of gene expression"/>
    <property type="evidence" value="ECO:0007669"/>
    <property type="project" value="TreeGrafter"/>
</dbReference>
<dbReference type="InterPro" id="IPR016024">
    <property type="entry name" value="ARM-type_fold"/>
</dbReference>
<dbReference type="PROSITE" id="PS50303">
    <property type="entry name" value="PUM_HD"/>
    <property type="match status" value="1"/>
</dbReference>
<feature type="compositionally biased region" description="Basic residues" evidence="6">
    <location>
        <begin position="1493"/>
        <end position="1504"/>
    </location>
</feature>
<feature type="compositionally biased region" description="Pro residues" evidence="6">
    <location>
        <begin position="970"/>
        <end position="982"/>
    </location>
</feature>
<feature type="repeat" description="Pumilio" evidence="5">
    <location>
        <begin position="1131"/>
        <end position="1166"/>
    </location>
</feature>
<dbReference type="FunFam" id="1.25.10.10:FF:000004">
    <property type="entry name" value="Pumilio homolog 1 isoform 2"/>
    <property type="match status" value="1"/>
</dbReference>
<feature type="compositionally biased region" description="Polar residues" evidence="6">
    <location>
        <begin position="856"/>
        <end position="865"/>
    </location>
</feature>
<protein>
    <recommendedName>
        <fullName evidence="7">PUM-HD domain-containing protein</fullName>
    </recommendedName>
</protein>
<feature type="region of interest" description="Disordered" evidence="6">
    <location>
        <begin position="246"/>
        <end position="529"/>
    </location>
</feature>
<dbReference type="PANTHER" id="PTHR12537:SF12">
    <property type="entry name" value="MATERNAL PROTEIN PUMILIO"/>
    <property type="match status" value="1"/>
</dbReference>
<feature type="repeat" description="Pumilio" evidence="5">
    <location>
        <begin position="1095"/>
        <end position="1130"/>
    </location>
</feature>
<feature type="compositionally biased region" description="Low complexity" evidence="6">
    <location>
        <begin position="819"/>
        <end position="842"/>
    </location>
</feature>
<organism evidence="8 9">
    <name type="scientific">Vitrella brassicaformis (strain CCMP3155)</name>
    <dbReference type="NCBI Taxonomy" id="1169540"/>
    <lineage>
        <taxon>Eukaryota</taxon>
        <taxon>Sar</taxon>
        <taxon>Alveolata</taxon>
        <taxon>Colpodellida</taxon>
        <taxon>Vitrellaceae</taxon>
        <taxon>Vitrella</taxon>
    </lineage>
</organism>
<dbReference type="Pfam" id="PF00806">
    <property type="entry name" value="PUF"/>
    <property type="match status" value="8"/>
</dbReference>
<feature type="compositionally biased region" description="Basic and acidic residues" evidence="6">
    <location>
        <begin position="164"/>
        <end position="173"/>
    </location>
</feature>
<feature type="compositionally biased region" description="Low complexity" evidence="6">
    <location>
        <begin position="897"/>
        <end position="907"/>
    </location>
</feature>
<feature type="region of interest" description="Disordered" evidence="6">
    <location>
        <begin position="1434"/>
        <end position="1537"/>
    </location>
</feature>
<dbReference type="InterPro" id="IPR001313">
    <property type="entry name" value="Pumilio_RNA-bd_rpt"/>
</dbReference>
<feature type="repeat" description="Pumilio" evidence="5">
    <location>
        <begin position="1366"/>
        <end position="1402"/>
    </location>
</feature>
<feature type="compositionally biased region" description="Low complexity" evidence="6">
    <location>
        <begin position="384"/>
        <end position="397"/>
    </location>
</feature>
<evidence type="ECO:0000256" key="4">
    <source>
        <dbReference type="ARBA" id="ARBA00022884"/>
    </source>
</evidence>
<dbReference type="GO" id="GO:0003729">
    <property type="term" value="F:mRNA binding"/>
    <property type="evidence" value="ECO:0007669"/>
    <property type="project" value="TreeGrafter"/>
</dbReference>
<dbReference type="InterPro" id="IPR033712">
    <property type="entry name" value="Pumilio_RNA-bd"/>
</dbReference>
<feature type="region of interest" description="Disordered" evidence="6">
    <location>
        <begin position="678"/>
        <end position="713"/>
    </location>
</feature>
<evidence type="ECO:0000256" key="1">
    <source>
        <dbReference type="ARBA" id="ARBA00004496"/>
    </source>
</evidence>
<feature type="repeat" description="Pumilio" evidence="5">
    <location>
        <begin position="1275"/>
        <end position="1312"/>
    </location>
</feature>
<dbReference type="Proteomes" id="UP000041254">
    <property type="component" value="Unassembled WGS sequence"/>
</dbReference>
<feature type="compositionally biased region" description="Polar residues" evidence="6">
    <location>
        <begin position="225"/>
        <end position="234"/>
    </location>
</feature>
<dbReference type="Gene3D" id="1.25.10.10">
    <property type="entry name" value="Leucine-rich Repeat Variant"/>
    <property type="match status" value="1"/>
</dbReference>
<keyword evidence="4" id="KW-0694">RNA-binding</keyword>
<dbReference type="EMBL" id="CDMY01000278">
    <property type="protein sequence ID" value="CEL99350.1"/>
    <property type="molecule type" value="Genomic_DNA"/>
</dbReference>
<comment type="subcellular location">
    <subcellularLocation>
        <location evidence="1">Cytoplasm</location>
    </subcellularLocation>
</comment>
<dbReference type="InterPro" id="IPR033133">
    <property type="entry name" value="PUM-HD"/>
</dbReference>
<name>A0A0G4EPY6_VITBC</name>
<feature type="compositionally biased region" description="Gly residues" evidence="6">
    <location>
        <begin position="431"/>
        <end position="452"/>
    </location>
</feature>
<keyword evidence="3" id="KW-0677">Repeat</keyword>
<feature type="compositionally biased region" description="Low complexity" evidence="6">
    <location>
        <begin position="690"/>
        <end position="708"/>
    </location>
</feature>
<feature type="domain" description="PUM-HD" evidence="7">
    <location>
        <begin position="1072"/>
        <end position="1428"/>
    </location>
</feature>
<feature type="compositionally biased region" description="Basic and acidic residues" evidence="6">
    <location>
        <begin position="316"/>
        <end position="334"/>
    </location>
</feature>
<feature type="compositionally biased region" description="Low complexity" evidence="6">
    <location>
        <begin position="1526"/>
        <end position="1537"/>
    </location>
</feature>
<proteinExistence type="predicted"/>
<dbReference type="VEuPathDB" id="CryptoDB:Vbra_20630"/>
<feature type="compositionally biased region" description="Low complexity" evidence="6">
    <location>
        <begin position="502"/>
        <end position="529"/>
    </location>
</feature>
<keyword evidence="9" id="KW-1185">Reference proteome</keyword>
<dbReference type="PROSITE" id="PS50302">
    <property type="entry name" value="PUM"/>
    <property type="match status" value="8"/>
</dbReference>
<feature type="compositionally biased region" description="Low complexity" evidence="6">
    <location>
        <begin position="353"/>
        <end position="377"/>
    </location>
</feature>
<dbReference type="STRING" id="1169540.A0A0G4EPY6"/>
<feature type="compositionally biased region" description="Polar residues" evidence="6">
    <location>
        <begin position="486"/>
        <end position="500"/>
    </location>
</feature>
<evidence type="ECO:0000313" key="9">
    <source>
        <dbReference type="Proteomes" id="UP000041254"/>
    </source>
</evidence>